<protein>
    <submittedName>
        <fullName evidence="1">Uncharacterized protein</fullName>
    </submittedName>
</protein>
<keyword evidence="2" id="KW-1185">Reference proteome</keyword>
<gene>
    <name evidence="1" type="ORF">L6164_017711</name>
</gene>
<reference evidence="1 2" key="1">
    <citation type="journal article" date="2022" name="DNA Res.">
        <title>Chromosomal-level genome assembly of the orchid tree Bauhinia variegata (Leguminosae; Cercidoideae) supports the allotetraploid origin hypothesis of Bauhinia.</title>
        <authorList>
            <person name="Zhong Y."/>
            <person name="Chen Y."/>
            <person name="Zheng D."/>
            <person name="Pang J."/>
            <person name="Liu Y."/>
            <person name="Luo S."/>
            <person name="Meng S."/>
            <person name="Qian L."/>
            <person name="Wei D."/>
            <person name="Dai S."/>
            <person name="Zhou R."/>
        </authorList>
    </citation>
    <scope>NUCLEOTIDE SEQUENCE [LARGE SCALE GENOMIC DNA]</scope>
    <source>
        <strain evidence="1">BV-YZ2020</strain>
    </source>
</reference>
<proteinExistence type="predicted"/>
<sequence length="240" mass="26836">MAMSLVITVVMFLLPTTTTYHAKASSACSSSCGKLNNISYPFRVHGDPKSCGKSESYEIYCDNSVAKLSLDSAAKYYYVEEINYDNSTIRLVDPLLVDQQNYSYLPILLNTISYPYRMAETNDKIIYLSCNESVNNDRGYVNTTACMDSTDKQYRESGEYLYNYVYIGDLSAKELRLGCTANSVALTSETMVLRERLLSEGNNISCADISASLTYGFLLRWRKDASSWCLSGLAINCGKK</sequence>
<evidence type="ECO:0000313" key="2">
    <source>
        <dbReference type="Proteomes" id="UP000828941"/>
    </source>
</evidence>
<dbReference type="EMBL" id="CM039432">
    <property type="protein sequence ID" value="KAI4332834.1"/>
    <property type="molecule type" value="Genomic_DNA"/>
</dbReference>
<organism evidence="1 2">
    <name type="scientific">Bauhinia variegata</name>
    <name type="common">Purple orchid tree</name>
    <name type="synonym">Phanera variegata</name>
    <dbReference type="NCBI Taxonomy" id="167791"/>
    <lineage>
        <taxon>Eukaryota</taxon>
        <taxon>Viridiplantae</taxon>
        <taxon>Streptophyta</taxon>
        <taxon>Embryophyta</taxon>
        <taxon>Tracheophyta</taxon>
        <taxon>Spermatophyta</taxon>
        <taxon>Magnoliopsida</taxon>
        <taxon>eudicotyledons</taxon>
        <taxon>Gunneridae</taxon>
        <taxon>Pentapetalae</taxon>
        <taxon>rosids</taxon>
        <taxon>fabids</taxon>
        <taxon>Fabales</taxon>
        <taxon>Fabaceae</taxon>
        <taxon>Cercidoideae</taxon>
        <taxon>Cercideae</taxon>
        <taxon>Bauhiniinae</taxon>
        <taxon>Bauhinia</taxon>
    </lineage>
</organism>
<accession>A0ACB9N8Z1</accession>
<evidence type="ECO:0000313" key="1">
    <source>
        <dbReference type="EMBL" id="KAI4332834.1"/>
    </source>
</evidence>
<dbReference type="Proteomes" id="UP000828941">
    <property type="component" value="Chromosome 7"/>
</dbReference>
<comment type="caution">
    <text evidence="1">The sequence shown here is derived from an EMBL/GenBank/DDBJ whole genome shotgun (WGS) entry which is preliminary data.</text>
</comment>
<name>A0ACB9N8Z1_BAUVA</name>